<dbReference type="EMBL" id="JAEPIV010000025">
    <property type="protein sequence ID" value="MBK4722433.1"/>
    <property type="molecule type" value="Genomic_DNA"/>
</dbReference>
<gene>
    <name evidence="1" type="ORF">JJL56_26620</name>
</gene>
<proteinExistence type="predicted"/>
<evidence type="ECO:0008006" key="3">
    <source>
        <dbReference type="Google" id="ProtNLM"/>
    </source>
</evidence>
<sequence length="153" mass="16032">MSPVNGKGLGPRLGTAGVLALALLAAGCAEKPRAALDSVSFTVAPAANDTTPVAIDLVSVRDKALVDKLGALTAAEWFGQREQSMRDHPTTLGVTSWELVPGQTLKTDLPPGEPAWAILIFANYSTPGPHRLRVPDTRTLTLTAGDKDVELVP</sequence>
<evidence type="ECO:0000313" key="1">
    <source>
        <dbReference type="EMBL" id="MBK4722433.1"/>
    </source>
</evidence>
<dbReference type="PROSITE" id="PS51257">
    <property type="entry name" value="PROKAR_LIPOPROTEIN"/>
    <property type="match status" value="1"/>
</dbReference>
<organism evidence="1 2">
    <name type="scientific">Azospirillum aestuarii</name>
    <dbReference type="NCBI Taxonomy" id="2802052"/>
    <lineage>
        <taxon>Bacteria</taxon>
        <taxon>Pseudomonadati</taxon>
        <taxon>Pseudomonadota</taxon>
        <taxon>Alphaproteobacteria</taxon>
        <taxon>Rhodospirillales</taxon>
        <taxon>Azospirillaceae</taxon>
        <taxon>Azospirillum</taxon>
    </lineage>
</organism>
<reference evidence="1 2" key="1">
    <citation type="submission" date="2021-01" db="EMBL/GenBank/DDBJ databases">
        <title>Azospirillum sp. YIM DDC1 draft genome.</title>
        <authorList>
            <person name="Wang Y.-X."/>
        </authorList>
    </citation>
    <scope>NUCLEOTIDE SEQUENCE [LARGE SCALE GENOMIC DNA]</scope>
    <source>
        <strain evidence="1 2">YIM DDC1</strain>
    </source>
</reference>
<protein>
    <recommendedName>
        <fullName evidence="3">Type VI secretion system protein</fullName>
    </recommendedName>
</protein>
<dbReference type="Proteomes" id="UP000654452">
    <property type="component" value="Unassembled WGS sequence"/>
</dbReference>
<name>A0ABS1I5T8_9PROT</name>
<comment type="caution">
    <text evidence="1">The sequence shown here is derived from an EMBL/GenBank/DDBJ whole genome shotgun (WGS) entry which is preliminary data.</text>
</comment>
<accession>A0ABS1I5T8</accession>
<keyword evidence="2" id="KW-1185">Reference proteome</keyword>
<evidence type="ECO:0000313" key="2">
    <source>
        <dbReference type="Proteomes" id="UP000654452"/>
    </source>
</evidence>